<keyword evidence="6" id="KW-0175">Coiled coil</keyword>
<dbReference type="InterPro" id="IPR051310">
    <property type="entry name" value="MCP_chemotaxis"/>
</dbReference>
<feature type="region of interest" description="Disordered" evidence="7">
    <location>
        <begin position="515"/>
        <end position="562"/>
    </location>
</feature>
<keyword evidence="8" id="KW-0472">Membrane</keyword>
<evidence type="ECO:0000256" key="3">
    <source>
        <dbReference type="ARBA" id="ARBA00023224"/>
    </source>
</evidence>
<dbReference type="Pfam" id="PF08447">
    <property type="entry name" value="PAS_3"/>
    <property type="match status" value="1"/>
</dbReference>
<dbReference type="PANTHER" id="PTHR43531">
    <property type="entry name" value="PROTEIN ICFG"/>
    <property type="match status" value="1"/>
</dbReference>
<dbReference type="InterPro" id="IPR035965">
    <property type="entry name" value="PAS-like_dom_sf"/>
</dbReference>
<evidence type="ECO:0000256" key="6">
    <source>
        <dbReference type="SAM" id="Coils"/>
    </source>
</evidence>
<accession>A0A160N3K4</accession>
<evidence type="ECO:0000256" key="4">
    <source>
        <dbReference type="ARBA" id="ARBA00029447"/>
    </source>
</evidence>
<feature type="transmembrane region" description="Helical" evidence="8">
    <location>
        <begin position="193"/>
        <end position="213"/>
    </location>
</feature>
<dbReference type="GO" id="GO:0007165">
    <property type="term" value="P:signal transduction"/>
    <property type="evidence" value="ECO:0007669"/>
    <property type="project" value="UniProtKB-KW"/>
</dbReference>
<feature type="compositionally biased region" description="Basic and acidic residues" evidence="7">
    <location>
        <begin position="515"/>
        <end position="542"/>
    </location>
</feature>
<dbReference type="SMART" id="SM00283">
    <property type="entry name" value="MA"/>
    <property type="match status" value="1"/>
</dbReference>
<evidence type="ECO:0000313" key="12">
    <source>
        <dbReference type="Proteomes" id="UP000077255"/>
    </source>
</evidence>
<dbReference type="EMBL" id="CP014841">
    <property type="protein sequence ID" value="AND70566.1"/>
    <property type="molecule type" value="Genomic_DNA"/>
</dbReference>
<comment type="subcellular location">
    <subcellularLocation>
        <location evidence="1">Membrane</location>
    </subcellularLocation>
</comment>
<feature type="transmembrane region" description="Helical" evidence="8">
    <location>
        <begin position="163"/>
        <end position="181"/>
    </location>
</feature>
<dbReference type="GO" id="GO:0004888">
    <property type="term" value="F:transmembrane signaling receptor activity"/>
    <property type="evidence" value="ECO:0007669"/>
    <property type="project" value="TreeGrafter"/>
</dbReference>
<protein>
    <recommendedName>
        <fullName evidence="13">Methyl-accepting chemotaxis protein</fullName>
    </recommendedName>
</protein>
<gene>
    <name evidence="11" type="ORF">ATSB10_31120</name>
</gene>
<feature type="domain" description="PAS" evidence="10">
    <location>
        <begin position="19"/>
        <end position="54"/>
    </location>
</feature>
<proteinExistence type="inferred from homology"/>
<dbReference type="SMART" id="SM00086">
    <property type="entry name" value="PAC"/>
    <property type="match status" value="1"/>
</dbReference>
<dbReference type="GO" id="GO:0005886">
    <property type="term" value="C:plasma membrane"/>
    <property type="evidence" value="ECO:0007669"/>
    <property type="project" value="TreeGrafter"/>
</dbReference>
<dbReference type="SUPFAM" id="SSF58104">
    <property type="entry name" value="Methyl-accepting chemotaxis protein (MCP) signaling domain"/>
    <property type="match status" value="1"/>
</dbReference>
<name>A0A160N3K4_9GAMM</name>
<dbReference type="CDD" id="cd00130">
    <property type="entry name" value="PAS"/>
    <property type="match status" value="1"/>
</dbReference>
<reference evidence="11 12" key="1">
    <citation type="submission" date="2016-02" db="EMBL/GenBank/DDBJ databases">
        <title>Complete genome sequencing and analysis of ATSB10, Dyella thiooxydans isolated from rhizosphere soil of sunflower (Helianthus annuus L.).</title>
        <authorList>
            <person name="Lee Y."/>
            <person name="Hwangbo K."/>
            <person name="Chung H."/>
            <person name="Yoo J."/>
            <person name="Kim K.Y."/>
            <person name="Sa T.M."/>
            <person name="Um Y."/>
            <person name="Madhaiyan M."/>
        </authorList>
    </citation>
    <scope>NUCLEOTIDE SEQUENCE [LARGE SCALE GENOMIC DNA]</scope>
    <source>
        <strain evidence="11 12">ATSB10</strain>
    </source>
</reference>
<dbReference type="Proteomes" id="UP000077255">
    <property type="component" value="Chromosome"/>
</dbReference>
<dbReference type="SUPFAM" id="SSF55785">
    <property type="entry name" value="PYP-like sensor domain (PAS domain)"/>
    <property type="match status" value="1"/>
</dbReference>
<dbReference type="Gene3D" id="3.30.450.20">
    <property type="entry name" value="PAS domain"/>
    <property type="match status" value="1"/>
</dbReference>
<dbReference type="InterPro" id="IPR000014">
    <property type="entry name" value="PAS"/>
</dbReference>
<dbReference type="FunFam" id="1.10.287.950:FF:000001">
    <property type="entry name" value="Methyl-accepting chemotaxis sensory transducer"/>
    <property type="match status" value="1"/>
</dbReference>
<keyword evidence="8" id="KW-0812">Transmembrane</keyword>
<dbReference type="Pfam" id="PF00015">
    <property type="entry name" value="MCPsignal"/>
    <property type="match status" value="1"/>
</dbReference>
<dbReference type="STRING" id="445710.ATSB10_31120"/>
<comment type="similarity">
    <text evidence="4">Belongs to the methyl-accepting chemotaxis (MCP) protein family.</text>
</comment>
<dbReference type="AlphaFoldDB" id="A0A160N3K4"/>
<dbReference type="PROSITE" id="PS50112">
    <property type="entry name" value="PAS"/>
    <property type="match status" value="1"/>
</dbReference>
<dbReference type="NCBIfam" id="TIGR00229">
    <property type="entry name" value="sensory_box"/>
    <property type="match status" value="1"/>
</dbReference>
<dbReference type="InterPro" id="IPR001610">
    <property type="entry name" value="PAC"/>
</dbReference>
<dbReference type="PATRIC" id="fig|445710.3.peg.3112"/>
<keyword evidence="8" id="KW-1133">Transmembrane helix</keyword>
<evidence type="ECO:0000259" key="9">
    <source>
        <dbReference type="PROSITE" id="PS50111"/>
    </source>
</evidence>
<evidence type="ECO:0000256" key="8">
    <source>
        <dbReference type="SAM" id="Phobius"/>
    </source>
</evidence>
<sequence length="562" mass="61011">MTQRKYELRRNDALVSKTDLRGVITYCNPPFVTVSGFAREELIGKAHNLIRHPDMPREAFRDMWDTLKTGRPWTALVKNRRKNGDFYWVRANVTPVVTDGEITGYMSVRTWVSPEEIVATEQIYAQMAAAEKAEKPLPLRLREGRIERPGVLRALLRRISESTGLGVAVGVAIGAALPFALSRIPWVAGHEGLVAPLAVAAEVLTALCMYRYGVMRALDDLSRNARDVAAGDLSRPLFSRDSFLARSAGRELNQLSVNLRAVVGDVREEVHRFGGTADTISDAVNELAERTESQAASLEEAAATMEEFTATLQQNRDRSREAAHTTDGAVQTAGQGREAIANVREAMSAIQQSSNDINEIIALVDELAFQTNLLALNAAVEAARAGEHGRGFAVVAGEVRQLAQRSAGAAKDIRGLIGTAGEHVQQGRISVEAADQRVGAIVEAVARTRALVGEINASADEQASAISQINDTIANLDSVTQRNAAMASETRASAATLRYQSQVLGEAVSVFHMSEKERDDFKGDDRRDHDGPRERFRAHDGTPPRSIPAGAPGMRPRKPVSA</sequence>
<feature type="coiled-coil region" evidence="6">
    <location>
        <begin position="281"/>
        <end position="318"/>
    </location>
</feature>
<evidence type="ECO:0000259" key="10">
    <source>
        <dbReference type="PROSITE" id="PS50112"/>
    </source>
</evidence>
<dbReference type="PANTHER" id="PTHR43531:SF14">
    <property type="entry name" value="METHYL-ACCEPTING CHEMOTAXIS PROTEIN I-RELATED"/>
    <property type="match status" value="1"/>
</dbReference>
<dbReference type="PROSITE" id="PS50111">
    <property type="entry name" value="CHEMOTAXIS_TRANSDUC_2"/>
    <property type="match status" value="1"/>
</dbReference>
<organism evidence="11 12">
    <name type="scientific">Dyella thiooxydans</name>
    <dbReference type="NCBI Taxonomy" id="445710"/>
    <lineage>
        <taxon>Bacteria</taxon>
        <taxon>Pseudomonadati</taxon>
        <taxon>Pseudomonadota</taxon>
        <taxon>Gammaproteobacteria</taxon>
        <taxon>Lysobacterales</taxon>
        <taxon>Rhodanobacteraceae</taxon>
        <taxon>Dyella</taxon>
    </lineage>
</organism>
<evidence type="ECO:0000256" key="5">
    <source>
        <dbReference type="PROSITE-ProRule" id="PRU00284"/>
    </source>
</evidence>
<dbReference type="GO" id="GO:0006935">
    <property type="term" value="P:chemotaxis"/>
    <property type="evidence" value="ECO:0007669"/>
    <property type="project" value="TreeGrafter"/>
</dbReference>
<evidence type="ECO:0008006" key="13">
    <source>
        <dbReference type="Google" id="ProtNLM"/>
    </source>
</evidence>
<evidence type="ECO:0000256" key="2">
    <source>
        <dbReference type="ARBA" id="ARBA00022481"/>
    </source>
</evidence>
<dbReference type="InterPro" id="IPR013655">
    <property type="entry name" value="PAS_fold_3"/>
</dbReference>
<keyword evidence="2" id="KW-0488">Methylation</keyword>
<evidence type="ECO:0000256" key="7">
    <source>
        <dbReference type="SAM" id="MobiDB-lite"/>
    </source>
</evidence>
<evidence type="ECO:0000313" key="11">
    <source>
        <dbReference type="EMBL" id="AND70566.1"/>
    </source>
</evidence>
<keyword evidence="3 5" id="KW-0807">Transducer</keyword>
<dbReference type="KEGG" id="dtx:ATSB10_31120"/>
<feature type="domain" description="Methyl-accepting transducer" evidence="9">
    <location>
        <begin position="269"/>
        <end position="498"/>
    </location>
</feature>
<evidence type="ECO:0000256" key="1">
    <source>
        <dbReference type="ARBA" id="ARBA00004370"/>
    </source>
</evidence>
<dbReference type="InterPro" id="IPR004089">
    <property type="entry name" value="MCPsignal_dom"/>
</dbReference>
<keyword evidence="12" id="KW-1185">Reference proteome</keyword>
<dbReference type="Gene3D" id="1.10.287.950">
    <property type="entry name" value="Methyl-accepting chemotaxis protein"/>
    <property type="match status" value="1"/>
</dbReference>
<dbReference type="CDD" id="cd11386">
    <property type="entry name" value="MCP_signal"/>
    <property type="match status" value="1"/>
</dbReference>